<evidence type="ECO:0000256" key="7">
    <source>
        <dbReference type="ARBA" id="ARBA00033711"/>
    </source>
</evidence>
<name>A0A7W3Y7F5_9GAMM</name>
<evidence type="ECO:0000256" key="2">
    <source>
        <dbReference type="ARBA" id="ARBA00009997"/>
    </source>
</evidence>
<dbReference type="GO" id="GO:0050545">
    <property type="term" value="F:sulfopyruvate decarboxylase activity"/>
    <property type="evidence" value="ECO:0007669"/>
    <property type="project" value="TreeGrafter"/>
</dbReference>
<evidence type="ECO:0000256" key="4">
    <source>
        <dbReference type="ARBA" id="ARBA00021948"/>
    </source>
</evidence>
<dbReference type="GO" id="GO:0050532">
    <property type="term" value="F:2-phosphosulfolactate phosphatase activity"/>
    <property type="evidence" value="ECO:0007669"/>
    <property type="project" value="UniProtKB-EC"/>
</dbReference>
<dbReference type="Gene3D" id="3.90.1560.10">
    <property type="entry name" value="ComB-like"/>
    <property type="match status" value="1"/>
</dbReference>
<protein>
    <recommendedName>
        <fullName evidence="4">Probable 2-phosphosulfolactate phosphatase</fullName>
        <ecNumber evidence="3">3.1.3.71</ecNumber>
    </recommendedName>
</protein>
<organism evidence="8 9">
    <name type="scientific">Marilutibacter spongiae</name>
    <dbReference type="NCBI Taxonomy" id="2025720"/>
    <lineage>
        <taxon>Bacteria</taxon>
        <taxon>Pseudomonadati</taxon>
        <taxon>Pseudomonadota</taxon>
        <taxon>Gammaproteobacteria</taxon>
        <taxon>Lysobacterales</taxon>
        <taxon>Lysobacteraceae</taxon>
        <taxon>Marilutibacter</taxon>
    </lineage>
</organism>
<dbReference type="InterPro" id="IPR005238">
    <property type="entry name" value="ComB-like"/>
</dbReference>
<dbReference type="Pfam" id="PF04029">
    <property type="entry name" value="2-ph_phosp"/>
    <property type="match status" value="1"/>
</dbReference>
<dbReference type="SUPFAM" id="SSF142823">
    <property type="entry name" value="ComB-like"/>
    <property type="match status" value="1"/>
</dbReference>
<comment type="cofactor">
    <cofactor evidence="1">
        <name>Mg(2+)</name>
        <dbReference type="ChEBI" id="CHEBI:18420"/>
    </cofactor>
</comment>
<evidence type="ECO:0000256" key="3">
    <source>
        <dbReference type="ARBA" id="ARBA00012953"/>
    </source>
</evidence>
<dbReference type="InterPro" id="IPR036702">
    <property type="entry name" value="ComB-like_sf"/>
</dbReference>
<comment type="similarity">
    <text evidence="2">Belongs to the ComB family.</text>
</comment>
<dbReference type="GO" id="GO:0000287">
    <property type="term" value="F:magnesium ion binding"/>
    <property type="evidence" value="ECO:0007669"/>
    <property type="project" value="InterPro"/>
</dbReference>
<keyword evidence="9" id="KW-1185">Reference proteome</keyword>
<evidence type="ECO:0000313" key="9">
    <source>
        <dbReference type="Proteomes" id="UP000523196"/>
    </source>
</evidence>
<dbReference type="AlphaFoldDB" id="A0A7W3Y7F5"/>
<dbReference type="EC" id="3.1.3.71" evidence="3"/>
<comment type="caution">
    <text evidence="8">The sequence shown here is derived from an EMBL/GenBank/DDBJ whole genome shotgun (WGS) entry which is preliminary data.</text>
</comment>
<dbReference type="PANTHER" id="PTHR37311:SF1">
    <property type="entry name" value="2-PHOSPHOSULFOLACTATE PHOSPHATASE-RELATED"/>
    <property type="match status" value="1"/>
</dbReference>
<keyword evidence="5" id="KW-0378">Hydrolase</keyword>
<evidence type="ECO:0000256" key="6">
    <source>
        <dbReference type="ARBA" id="ARBA00022842"/>
    </source>
</evidence>
<dbReference type="Proteomes" id="UP000523196">
    <property type="component" value="Unassembled WGS sequence"/>
</dbReference>
<dbReference type="PANTHER" id="PTHR37311">
    <property type="entry name" value="2-PHOSPHOSULFOLACTATE PHOSPHATASE-RELATED"/>
    <property type="match status" value="1"/>
</dbReference>
<comment type="catalytic activity">
    <reaction evidence="7">
        <text>(2R)-O-phospho-3-sulfolactate + H2O = (2R)-3-sulfolactate + phosphate</text>
        <dbReference type="Rhea" id="RHEA:23416"/>
        <dbReference type="ChEBI" id="CHEBI:15377"/>
        <dbReference type="ChEBI" id="CHEBI:15597"/>
        <dbReference type="ChEBI" id="CHEBI:43474"/>
        <dbReference type="ChEBI" id="CHEBI:58738"/>
        <dbReference type="EC" id="3.1.3.71"/>
    </reaction>
</comment>
<reference evidence="8 9" key="1">
    <citation type="submission" date="2020-08" db="EMBL/GenBank/DDBJ databases">
        <authorList>
            <person name="Xu S."/>
            <person name="Li A."/>
        </authorList>
    </citation>
    <scope>NUCLEOTIDE SEQUENCE [LARGE SCALE GENOMIC DNA]</scope>
    <source>
        <strain evidence="8 9">119BY6-57</strain>
    </source>
</reference>
<accession>A0A7W3Y7F5</accession>
<gene>
    <name evidence="8" type="ORF">H4F98_16260</name>
</gene>
<keyword evidence="6" id="KW-0460">Magnesium</keyword>
<evidence type="ECO:0000313" key="8">
    <source>
        <dbReference type="EMBL" id="MBB1062129.1"/>
    </source>
</evidence>
<dbReference type="EMBL" id="JACHTF010000025">
    <property type="protein sequence ID" value="MBB1062129.1"/>
    <property type="molecule type" value="Genomic_DNA"/>
</dbReference>
<evidence type="ECO:0000256" key="5">
    <source>
        <dbReference type="ARBA" id="ARBA00022801"/>
    </source>
</evidence>
<evidence type="ECO:0000256" key="1">
    <source>
        <dbReference type="ARBA" id="ARBA00001946"/>
    </source>
</evidence>
<sequence length="258" mass="26874">MELIDRPTIGATGAQGKRGPMRKLHVLFKREELDPARLAGKVVIVLDVLFATSTIVHAFGQGIRHVWPARDASDALRIAGNLDSPLLAGEYLARGLPGFGPATPLALATAGLHGATLVYATTNGTVALGDAAGAAHVYVGALLNGRALVEHVVREHPEASVLVVCAGSANRFNLEDFYGAGHLASHFDAQGGYALTDAAIAALLLYRGCAAGTALGASRVGRLMRDNDHQAEVDCAARMDCLDVVPRLQDGCLQLVAA</sequence>
<proteinExistence type="inferred from homology"/>